<gene>
    <name evidence="7" type="ORF">AQUCO_03500205v1</name>
</gene>
<evidence type="ECO:0000256" key="3">
    <source>
        <dbReference type="PROSITE-ProRule" id="PRU00285"/>
    </source>
</evidence>
<dbReference type="Pfam" id="PF00011">
    <property type="entry name" value="HSP20"/>
    <property type="match status" value="1"/>
</dbReference>
<dbReference type="AlphaFoldDB" id="A0A2G5CWS0"/>
<dbReference type="InterPro" id="IPR008978">
    <property type="entry name" value="HSP20-like_chaperone"/>
</dbReference>
<evidence type="ECO:0000256" key="2">
    <source>
        <dbReference type="ARBA" id="ARBA00023016"/>
    </source>
</evidence>
<feature type="compositionally biased region" description="Basic and acidic residues" evidence="5">
    <location>
        <begin position="47"/>
        <end position="58"/>
    </location>
</feature>
<keyword evidence="1" id="KW-0809">Transit peptide</keyword>
<dbReference type="EMBL" id="KZ305052">
    <property type="protein sequence ID" value="PIA35690.1"/>
    <property type="molecule type" value="Genomic_DNA"/>
</dbReference>
<evidence type="ECO:0000256" key="4">
    <source>
        <dbReference type="RuleBase" id="RU003616"/>
    </source>
</evidence>
<evidence type="ECO:0000256" key="5">
    <source>
        <dbReference type="SAM" id="MobiDB-lite"/>
    </source>
</evidence>
<evidence type="ECO:0000259" key="6">
    <source>
        <dbReference type="PROSITE" id="PS01031"/>
    </source>
</evidence>
<feature type="domain" description="SHSP" evidence="6">
    <location>
        <begin position="101"/>
        <end position="207"/>
    </location>
</feature>
<dbReference type="CDD" id="cd06464">
    <property type="entry name" value="ACD_sHsps-like"/>
    <property type="match status" value="1"/>
</dbReference>
<keyword evidence="2" id="KW-0346">Stress response</keyword>
<dbReference type="InParanoid" id="A0A2G5CWS0"/>
<sequence>MASSILLRRSTNLLNKFANPLRSVSIAPSINRSFNTNALREFDDDGDHNVSEVRRPRDSTPSFLSGNVFDPVSSPTRSLSQLLNMMDHLMVDPVVVSSPGGIGGGLRRGWNAKEDNDGLHLRIDMPGLDKEDVKVSVEQNRLTIKGEGAKEAEDEESGRRYSSRIDIPPNVYKIDQIKAEMKNGVLKVFVPKVKEEERNDVVQVKVE</sequence>
<dbReference type="PROSITE" id="PS01031">
    <property type="entry name" value="SHSP"/>
    <property type="match status" value="1"/>
</dbReference>
<reference evidence="7 8" key="1">
    <citation type="submission" date="2017-09" db="EMBL/GenBank/DDBJ databases">
        <title>WGS assembly of Aquilegia coerulea Goldsmith.</title>
        <authorList>
            <person name="Hodges S."/>
            <person name="Kramer E."/>
            <person name="Nordborg M."/>
            <person name="Tomkins J."/>
            <person name="Borevitz J."/>
            <person name="Derieg N."/>
            <person name="Yan J."/>
            <person name="Mihaltcheva S."/>
            <person name="Hayes R.D."/>
            <person name="Rokhsar D."/>
        </authorList>
    </citation>
    <scope>NUCLEOTIDE SEQUENCE [LARGE SCALE GENOMIC DNA]</scope>
    <source>
        <strain evidence="8">cv. Goldsmith</strain>
    </source>
</reference>
<feature type="region of interest" description="Disordered" evidence="5">
    <location>
        <begin position="42"/>
        <end position="69"/>
    </location>
</feature>
<proteinExistence type="inferred from homology"/>
<dbReference type="SUPFAM" id="SSF49764">
    <property type="entry name" value="HSP20-like chaperones"/>
    <property type="match status" value="1"/>
</dbReference>
<dbReference type="FunCoup" id="A0A2G5CWS0">
    <property type="interactions" value="61"/>
</dbReference>
<protein>
    <recommendedName>
        <fullName evidence="6">SHSP domain-containing protein</fullName>
    </recommendedName>
</protein>
<dbReference type="STRING" id="218851.A0A2G5CWS0"/>
<accession>A0A2G5CWS0</accession>
<comment type="similarity">
    <text evidence="3 4">Belongs to the small heat shock protein (HSP20) family.</text>
</comment>
<dbReference type="InterPro" id="IPR002068">
    <property type="entry name" value="A-crystallin/Hsp20_dom"/>
</dbReference>
<evidence type="ECO:0000313" key="7">
    <source>
        <dbReference type="EMBL" id="PIA35690.1"/>
    </source>
</evidence>
<dbReference type="PANTHER" id="PTHR46991">
    <property type="entry name" value="23.5 KDA HEAT SHOCK PROTEIN, MITOCHONDRIAL"/>
    <property type="match status" value="1"/>
</dbReference>
<name>A0A2G5CWS0_AQUCA</name>
<dbReference type="OrthoDB" id="1431247at2759"/>
<dbReference type="Proteomes" id="UP000230069">
    <property type="component" value="Unassembled WGS sequence"/>
</dbReference>
<organism evidence="7 8">
    <name type="scientific">Aquilegia coerulea</name>
    <name type="common">Rocky mountain columbine</name>
    <dbReference type="NCBI Taxonomy" id="218851"/>
    <lineage>
        <taxon>Eukaryota</taxon>
        <taxon>Viridiplantae</taxon>
        <taxon>Streptophyta</taxon>
        <taxon>Embryophyta</taxon>
        <taxon>Tracheophyta</taxon>
        <taxon>Spermatophyta</taxon>
        <taxon>Magnoliopsida</taxon>
        <taxon>Ranunculales</taxon>
        <taxon>Ranunculaceae</taxon>
        <taxon>Thalictroideae</taxon>
        <taxon>Aquilegia</taxon>
    </lineage>
</organism>
<keyword evidence="8" id="KW-1185">Reference proteome</keyword>
<dbReference type="InterPro" id="IPR044656">
    <property type="entry name" value="HSP14.7/HSP23.5/HSP23.6-like"/>
</dbReference>
<evidence type="ECO:0000313" key="8">
    <source>
        <dbReference type="Proteomes" id="UP000230069"/>
    </source>
</evidence>
<dbReference type="PANTHER" id="PTHR46991:SF11">
    <property type="entry name" value="SMALL HEAT SHOCK PROTEIN HSPF"/>
    <property type="match status" value="1"/>
</dbReference>
<dbReference type="Gene3D" id="2.60.40.790">
    <property type="match status" value="1"/>
</dbReference>
<evidence type="ECO:0000256" key="1">
    <source>
        <dbReference type="ARBA" id="ARBA00022946"/>
    </source>
</evidence>